<sequence length="786" mass="85549">MDRGNLLQALWLSPAAMALLFDAILSNSDAAALTASCRERGGTAFADKECTSHQRVDLHPSSTAAAQIRRLEDMELASSLLNVRFFRRDQRYLDHPDHHQQPVAGSDEVFRCTSCPLPRPIQLVLAVAPQFRSRCLELINAPRSSRSYGDAVALGGPCDAHALLGKAHSAPSSPRSAVAHAAWFFPPPQWRLIPEPRPSCLLKAIQGTLFPLPQYQPSPCRLPRPTSLHQVLGLGPSSEAIEAKLGTPPHSLRVTRHHPEAFFIHFDFPAHRDRAIALGRLVVNDSAFILQPWRELDHGSIERHDLHVRVVIEKMPLHLWSIEGAEQVFVKDVIMDRLDSRTYAKEDTRLFSCWVWCQSLDRIPSDHAFIVFRGGAGRVKEMHGFSPPRRQIAALPEGIRFNAIIHIDLVEDWTVRSSEEAVPCPAIQLYSWFEGLYDGDVPAGNRRQIPGSCRDAFTLAPRRDDTGDDDDLQCRPGRNSGTARAQPPRIDATPSGLGGSCHRSRTPSSHHRWAASLPHLLASDVPLLPPPLLPLDGPLPQRLVDLLAPVPMLVSSPVHAPAPAPPASPVTPSGQRSTSSEDPLAELIASERLSDIDWSPQDFDPMALELDAFCTKVAPPRCCSRLPPPAAGPALDRSAPHRSGPSRLVSLCRTDVATHSDATDGILQSLFAQPPASVLGASPPLSSPIAKEKPAATPRRSARQAGRASSTPVAQRATIRLAKELAVIKPGDQHADVAASALVQRFKEPLSDVDIDGLAVLTRIDRDALLRVAAQASASRAATQVH</sequence>
<feature type="signal peptide" evidence="2">
    <location>
        <begin position="1"/>
        <end position="18"/>
    </location>
</feature>
<gene>
    <name evidence="3" type="ORF">BRADI_2g08435v3</name>
</gene>
<feature type="region of interest" description="Disordered" evidence="1">
    <location>
        <begin position="679"/>
        <end position="714"/>
    </location>
</feature>
<protein>
    <recommendedName>
        <fullName evidence="6">DUF4283 domain-containing protein</fullName>
    </recommendedName>
</protein>
<keyword evidence="2" id="KW-0732">Signal</keyword>
<dbReference type="EnsemblPlants" id="KQK03534">
    <property type="protein sequence ID" value="KQK03534"/>
    <property type="gene ID" value="BRADI_2g08435v3"/>
</dbReference>
<dbReference type="InterPro" id="IPR053253">
    <property type="entry name" value="Sex_diff_modulator"/>
</dbReference>
<feature type="region of interest" description="Disordered" evidence="1">
    <location>
        <begin position="559"/>
        <end position="582"/>
    </location>
</feature>
<dbReference type="PANTHER" id="PTHR33087">
    <property type="entry name" value="OS07G0539200 PROTEIN"/>
    <property type="match status" value="1"/>
</dbReference>
<evidence type="ECO:0000313" key="4">
    <source>
        <dbReference type="EnsemblPlants" id="KQK03534"/>
    </source>
</evidence>
<organism evidence="3">
    <name type="scientific">Brachypodium distachyon</name>
    <name type="common">Purple false brome</name>
    <name type="synonym">Trachynia distachya</name>
    <dbReference type="NCBI Taxonomy" id="15368"/>
    <lineage>
        <taxon>Eukaryota</taxon>
        <taxon>Viridiplantae</taxon>
        <taxon>Streptophyta</taxon>
        <taxon>Embryophyta</taxon>
        <taxon>Tracheophyta</taxon>
        <taxon>Spermatophyta</taxon>
        <taxon>Magnoliopsida</taxon>
        <taxon>Liliopsida</taxon>
        <taxon>Poales</taxon>
        <taxon>Poaceae</taxon>
        <taxon>BOP clade</taxon>
        <taxon>Pooideae</taxon>
        <taxon>Stipodae</taxon>
        <taxon>Brachypodieae</taxon>
        <taxon>Brachypodium</taxon>
    </lineage>
</organism>
<dbReference type="AlphaFoldDB" id="A0A0Q3MGF6"/>
<dbReference type="InParanoid" id="A0A0Q3MGF6"/>
<evidence type="ECO:0008006" key="6">
    <source>
        <dbReference type="Google" id="ProtNLM"/>
    </source>
</evidence>
<name>A0A0Q3MGF6_BRADI</name>
<dbReference type="Proteomes" id="UP000008810">
    <property type="component" value="Chromosome 2"/>
</dbReference>
<dbReference type="OrthoDB" id="696926at2759"/>
<evidence type="ECO:0000313" key="5">
    <source>
        <dbReference type="Proteomes" id="UP000008810"/>
    </source>
</evidence>
<reference evidence="3" key="2">
    <citation type="submission" date="2017-06" db="EMBL/GenBank/DDBJ databases">
        <title>WGS assembly of Brachypodium distachyon.</title>
        <authorList>
            <consortium name="The International Brachypodium Initiative"/>
            <person name="Lucas S."/>
            <person name="Harmon-Smith M."/>
            <person name="Lail K."/>
            <person name="Tice H."/>
            <person name="Grimwood J."/>
            <person name="Bruce D."/>
            <person name="Barry K."/>
            <person name="Shu S."/>
            <person name="Lindquist E."/>
            <person name="Wang M."/>
            <person name="Pitluck S."/>
            <person name="Vogel J.P."/>
            <person name="Garvin D.F."/>
            <person name="Mockler T.C."/>
            <person name="Schmutz J."/>
            <person name="Rokhsar D."/>
            <person name="Bevan M.W."/>
        </authorList>
    </citation>
    <scope>NUCLEOTIDE SEQUENCE</scope>
    <source>
        <strain evidence="3">Bd21</strain>
    </source>
</reference>
<dbReference type="Gramene" id="KQK03534">
    <property type="protein sequence ID" value="KQK03534"/>
    <property type="gene ID" value="BRADI_2g08435v3"/>
</dbReference>
<feature type="region of interest" description="Disordered" evidence="1">
    <location>
        <begin position="457"/>
        <end position="509"/>
    </location>
</feature>
<reference evidence="3 4" key="1">
    <citation type="journal article" date="2010" name="Nature">
        <title>Genome sequencing and analysis of the model grass Brachypodium distachyon.</title>
        <authorList>
            <consortium name="International Brachypodium Initiative"/>
        </authorList>
    </citation>
    <scope>NUCLEOTIDE SEQUENCE [LARGE SCALE GENOMIC DNA]</scope>
    <source>
        <strain evidence="3 4">Bd21</strain>
    </source>
</reference>
<proteinExistence type="predicted"/>
<reference evidence="4" key="3">
    <citation type="submission" date="2018-08" db="UniProtKB">
        <authorList>
            <consortium name="EnsemblPlants"/>
        </authorList>
    </citation>
    <scope>IDENTIFICATION</scope>
    <source>
        <strain evidence="4">cv. Bd21</strain>
    </source>
</reference>
<evidence type="ECO:0000256" key="2">
    <source>
        <dbReference type="SAM" id="SignalP"/>
    </source>
</evidence>
<evidence type="ECO:0000256" key="1">
    <source>
        <dbReference type="SAM" id="MobiDB-lite"/>
    </source>
</evidence>
<feature type="chain" id="PRO_5035999772" description="DUF4283 domain-containing protein" evidence="2">
    <location>
        <begin position="19"/>
        <end position="786"/>
    </location>
</feature>
<feature type="compositionally biased region" description="Pro residues" evidence="1">
    <location>
        <begin position="560"/>
        <end position="569"/>
    </location>
</feature>
<dbReference type="PANTHER" id="PTHR33087:SF49">
    <property type="entry name" value="DUF4283 DOMAIN-CONTAINING PROTEIN"/>
    <property type="match status" value="1"/>
</dbReference>
<dbReference type="EMBL" id="CM000881">
    <property type="protein sequence ID" value="KQK03534.2"/>
    <property type="molecule type" value="Genomic_DNA"/>
</dbReference>
<evidence type="ECO:0000313" key="3">
    <source>
        <dbReference type="EMBL" id="KQK03534.2"/>
    </source>
</evidence>
<accession>A0A0Q3MGF6</accession>
<keyword evidence="5" id="KW-1185">Reference proteome</keyword>